<dbReference type="SUPFAM" id="SSF49758">
    <property type="entry name" value="Calpain large subunit, middle domain (domain III)"/>
    <property type="match status" value="1"/>
</dbReference>
<name>A0A6J2WVA2_CHACN</name>
<dbReference type="OrthoDB" id="424753at2759"/>
<dbReference type="InterPro" id="IPR001300">
    <property type="entry name" value="Peptidase_C2_calpain_cat"/>
</dbReference>
<evidence type="ECO:0000256" key="5">
    <source>
        <dbReference type="PIRSR" id="PIRSR622684-1"/>
    </source>
</evidence>
<protein>
    <submittedName>
        <fullName evidence="10">Calpain-5-like</fullName>
    </submittedName>
</protein>
<evidence type="ECO:0000256" key="3">
    <source>
        <dbReference type="ARBA" id="ARBA00022801"/>
    </source>
</evidence>
<keyword evidence="2 6" id="KW-0645">Protease</keyword>
<dbReference type="InterPro" id="IPR022684">
    <property type="entry name" value="Calpain_cysteine_protease"/>
</dbReference>
<dbReference type="InterPro" id="IPR022682">
    <property type="entry name" value="Calpain_domain_III"/>
</dbReference>
<dbReference type="PRINTS" id="PR00704">
    <property type="entry name" value="CALPAIN"/>
</dbReference>
<dbReference type="Gene3D" id="2.60.40.150">
    <property type="entry name" value="C2 domain"/>
    <property type="match status" value="1"/>
</dbReference>
<evidence type="ECO:0000313" key="10">
    <source>
        <dbReference type="RefSeq" id="XP_030648208.1"/>
    </source>
</evidence>
<dbReference type="PROSITE" id="PS50203">
    <property type="entry name" value="CALPAIN_CAT"/>
    <property type="match status" value="1"/>
</dbReference>
<dbReference type="SUPFAM" id="SSF54001">
    <property type="entry name" value="Cysteine proteinases"/>
    <property type="match status" value="1"/>
</dbReference>
<organism evidence="9 10">
    <name type="scientific">Chanos chanos</name>
    <name type="common">Milkfish</name>
    <name type="synonym">Mugil chanos</name>
    <dbReference type="NCBI Taxonomy" id="29144"/>
    <lineage>
        <taxon>Eukaryota</taxon>
        <taxon>Metazoa</taxon>
        <taxon>Chordata</taxon>
        <taxon>Craniata</taxon>
        <taxon>Vertebrata</taxon>
        <taxon>Euteleostomi</taxon>
        <taxon>Actinopterygii</taxon>
        <taxon>Neopterygii</taxon>
        <taxon>Teleostei</taxon>
        <taxon>Ostariophysi</taxon>
        <taxon>Gonorynchiformes</taxon>
        <taxon>Chanidae</taxon>
        <taxon>Chanos</taxon>
    </lineage>
</organism>
<dbReference type="GeneID" id="115828385"/>
<gene>
    <name evidence="10" type="primary">LOC115828385</name>
</gene>
<proteinExistence type="inferred from homology"/>
<comment type="similarity">
    <text evidence="1">Belongs to the peptidase C2 family.</text>
</comment>
<keyword evidence="4 6" id="KW-0788">Thiol protease</keyword>
<dbReference type="GO" id="GO:0006508">
    <property type="term" value="P:proteolysis"/>
    <property type="evidence" value="ECO:0007669"/>
    <property type="project" value="UniProtKB-KW"/>
</dbReference>
<dbReference type="InterPro" id="IPR033884">
    <property type="entry name" value="C2_Calpain"/>
</dbReference>
<dbReference type="PANTHER" id="PTHR10183:SF381">
    <property type="entry name" value="CALPAIN-6"/>
    <property type="match status" value="1"/>
</dbReference>
<dbReference type="InterPro" id="IPR022683">
    <property type="entry name" value="Calpain_III"/>
</dbReference>
<dbReference type="InterPro" id="IPR035892">
    <property type="entry name" value="C2_domain_sf"/>
</dbReference>
<dbReference type="GO" id="GO:0004198">
    <property type="term" value="F:calcium-dependent cysteine-type endopeptidase activity"/>
    <property type="evidence" value="ECO:0007669"/>
    <property type="project" value="InterPro"/>
</dbReference>
<dbReference type="SUPFAM" id="SSF49562">
    <property type="entry name" value="C2 domain (Calcium/lipid-binding domain, CaLB)"/>
    <property type="match status" value="1"/>
</dbReference>
<dbReference type="FunFam" id="2.60.40.150:FF:000173">
    <property type="entry name" value="Calpain 5b"/>
    <property type="match status" value="1"/>
</dbReference>
<dbReference type="CDD" id="cd04046">
    <property type="entry name" value="C2_Calpain"/>
    <property type="match status" value="1"/>
</dbReference>
<evidence type="ECO:0000259" key="7">
    <source>
        <dbReference type="PROSITE" id="PS50004"/>
    </source>
</evidence>
<dbReference type="CDD" id="cd00214">
    <property type="entry name" value="Calpain_III"/>
    <property type="match status" value="1"/>
</dbReference>
<keyword evidence="9" id="KW-1185">Reference proteome</keyword>
<feature type="active site" evidence="5 6">
    <location>
        <position position="251"/>
    </location>
</feature>
<evidence type="ECO:0000256" key="6">
    <source>
        <dbReference type="PROSITE-ProRule" id="PRU00239"/>
    </source>
</evidence>
<dbReference type="Proteomes" id="UP000504632">
    <property type="component" value="Chromosome 15"/>
</dbReference>
<evidence type="ECO:0000256" key="2">
    <source>
        <dbReference type="ARBA" id="ARBA00022670"/>
    </source>
</evidence>
<dbReference type="AlphaFoldDB" id="A0A6J2WVA2"/>
<dbReference type="FunFam" id="2.60.120.380:FF:000003">
    <property type="entry name" value="Calpain 5"/>
    <property type="match status" value="1"/>
</dbReference>
<dbReference type="InterPro" id="IPR036213">
    <property type="entry name" value="Calpain_III_sf"/>
</dbReference>
<dbReference type="PROSITE" id="PS50004">
    <property type="entry name" value="C2"/>
    <property type="match status" value="1"/>
</dbReference>
<dbReference type="InterPro" id="IPR038765">
    <property type="entry name" value="Papain-like_cys_pep_sf"/>
</dbReference>
<sequence>MFSSVTPYKNQRYTEIKKHCREDKRLFEDPEFPCTNESLFYQKPLPGRVEWKRPGEISEDPHLFVEGISSHDLNQGEVGNCWFVAACSCLALKPDLWQKVIPDWKEQEWDSKYPENYAGIFHFQFWLFGEWVDVVVDDRLPTINGKLIYCHSKDSNEFWSPLLEKAYAKLSGCYESLSGGNTGDAVVDFSGAVTEPVDLVAEGYSDKPKEREALFDDLLKVYERGGIISCSIRASPDEFEARMACGLVKGHAYSVTAVRKVRLGHGLLAYFKNETIPLIRMRNPWGKHEWNGPWSDTSEEWAKVGDMERGNLDITVADDGEFWMLFDDWCKYFTDADVCRLINTSVLSIHKTWDEVVHFGSWTKHAEPLKNRCGGCMNHRSTFLQNPQYLFDVTKETDEVLISLQQRDMRMHRRRGEGENLSIGFALLQVELNRKYRMHDIITQQNVATSTYINARTVFMRKTLPKGRYIIIPSTFKPGIMGDFMLRVFTDVDSDCRELVEDKPRVRCWSSFLGYPQLVSHVYVHNAEGLQKQDSNGGADPYLIISCEGHSIRSTVKNDTLEPVFQTRAVFYRKKPRQPITIQVWNSNAIKDEFMGQVVLTATLKDSMEPQRLQLRKRGTEMANEMPGIINLRVVSSRELTAL</sequence>
<feature type="domain" description="Calpain catalytic" evidence="8">
    <location>
        <begin position="26"/>
        <end position="342"/>
    </location>
</feature>
<dbReference type="SMART" id="SM00720">
    <property type="entry name" value="calpain_III"/>
    <property type="match status" value="1"/>
</dbReference>
<dbReference type="RefSeq" id="XP_030648208.1">
    <property type="nucleotide sequence ID" value="XM_030792348.1"/>
</dbReference>
<keyword evidence="3 6" id="KW-0378">Hydrolase</keyword>
<dbReference type="InterPro" id="IPR000169">
    <property type="entry name" value="Pept_cys_AS"/>
</dbReference>
<evidence type="ECO:0000256" key="1">
    <source>
        <dbReference type="ARBA" id="ARBA00007623"/>
    </source>
</evidence>
<dbReference type="Pfam" id="PF00648">
    <property type="entry name" value="Peptidase_C2"/>
    <property type="match status" value="1"/>
</dbReference>
<evidence type="ECO:0000313" key="9">
    <source>
        <dbReference type="Proteomes" id="UP000504632"/>
    </source>
</evidence>
<feature type="active site" evidence="5 6">
    <location>
        <position position="283"/>
    </location>
</feature>
<dbReference type="FunFam" id="3.90.70.10:FF:000027">
    <property type="entry name" value="Calpain 5"/>
    <property type="match status" value="1"/>
</dbReference>
<dbReference type="Gene3D" id="3.90.70.10">
    <property type="entry name" value="Cysteine proteinases"/>
    <property type="match status" value="1"/>
</dbReference>
<evidence type="ECO:0000256" key="4">
    <source>
        <dbReference type="ARBA" id="ARBA00022807"/>
    </source>
</evidence>
<evidence type="ECO:0000259" key="8">
    <source>
        <dbReference type="PROSITE" id="PS50203"/>
    </source>
</evidence>
<dbReference type="CDD" id="cd00044">
    <property type="entry name" value="CysPc"/>
    <property type="match status" value="1"/>
</dbReference>
<reference evidence="10" key="1">
    <citation type="submission" date="2025-08" db="UniProtKB">
        <authorList>
            <consortium name="RefSeq"/>
        </authorList>
    </citation>
    <scope>IDENTIFICATION</scope>
</reference>
<dbReference type="SMART" id="SM00230">
    <property type="entry name" value="CysPc"/>
    <property type="match status" value="1"/>
</dbReference>
<dbReference type="GO" id="GO:0005737">
    <property type="term" value="C:cytoplasm"/>
    <property type="evidence" value="ECO:0007669"/>
    <property type="project" value="TreeGrafter"/>
</dbReference>
<dbReference type="InParanoid" id="A0A6J2WVA2"/>
<feature type="active site" evidence="5 6">
    <location>
        <position position="81"/>
    </location>
</feature>
<dbReference type="Gene3D" id="2.60.120.380">
    <property type="match status" value="1"/>
</dbReference>
<dbReference type="InterPro" id="IPR000008">
    <property type="entry name" value="C2_dom"/>
</dbReference>
<dbReference type="SMART" id="SM00239">
    <property type="entry name" value="C2"/>
    <property type="match status" value="1"/>
</dbReference>
<dbReference type="Pfam" id="PF01067">
    <property type="entry name" value="Calpain_III"/>
    <property type="match status" value="1"/>
</dbReference>
<dbReference type="InterPro" id="IPR033883">
    <property type="entry name" value="C2_III"/>
</dbReference>
<accession>A0A6J2WVA2</accession>
<feature type="domain" description="C2" evidence="7">
    <location>
        <begin position="500"/>
        <end position="617"/>
    </location>
</feature>
<dbReference type="Pfam" id="PF00168">
    <property type="entry name" value="C2"/>
    <property type="match status" value="1"/>
</dbReference>
<dbReference type="PANTHER" id="PTHR10183">
    <property type="entry name" value="CALPAIN"/>
    <property type="match status" value="1"/>
</dbReference>
<dbReference type="PROSITE" id="PS00139">
    <property type="entry name" value="THIOL_PROTEASE_CYS"/>
    <property type="match status" value="1"/>
</dbReference>